<dbReference type="OrthoDB" id="3306666at2"/>
<dbReference type="Gene3D" id="3.30.70.1320">
    <property type="entry name" value="Multidrug efflux transporter AcrB pore domain like"/>
    <property type="match status" value="1"/>
</dbReference>
<feature type="compositionally biased region" description="Basic residues" evidence="1">
    <location>
        <begin position="1055"/>
        <end position="1064"/>
    </location>
</feature>
<dbReference type="RefSeq" id="WP_123303250.1">
    <property type="nucleotide sequence ID" value="NZ_RKHK01000001.1"/>
</dbReference>
<dbReference type="GO" id="GO:0005886">
    <property type="term" value="C:plasma membrane"/>
    <property type="evidence" value="ECO:0007669"/>
    <property type="project" value="TreeGrafter"/>
</dbReference>
<dbReference type="Gene3D" id="3.30.2090.10">
    <property type="entry name" value="Multidrug efflux transporter AcrB TolC docking domain, DN and DC subdomains"/>
    <property type="match status" value="2"/>
</dbReference>
<feature type="region of interest" description="Disordered" evidence="1">
    <location>
        <begin position="1038"/>
        <end position="1064"/>
    </location>
</feature>
<proteinExistence type="predicted"/>
<feature type="transmembrane region" description="Helical" evidence="2">
    <location>
        <begin position="873"/>
        <end position="892"/>
    </location>
</feature>
<feature type="region of interest" description="Disordered" evidence="1">
    <location>
        <begin position="497"/>
        <end position="535"/>
    </location>
</feature>
<dbReference type="InterPro" id="IPR001036">
    <property type="entry name" value="Acrflvin-R"/>
</dbReference>
<dbReference type="SUPFAM" id="SSF82714">
    <property type="entry name" value="Multidrug efflux transporter AcrB TolC docking domain, DN and DC subdomains"/>
    <property type="match status" value="2"/>
</dbReference>
<feature type="transmembrane region" description="Helical" evidence="2">
    <location>
        <begin position="1004"/>
        <end position="1030"/>
    </location>
</feature>
<feature type="transmembrane region" description="Helical" evidence="2">
    <location>
        <begin position="929"/>
        <end position="950"/>
    </location>
</feature>
<feature type="transmembrane region" description="Helical" evidence="2">
    <location>
        <begin position="425"/>
        <end position="448"/>
    </location>
</feature>
<reference evidence="3 4" key="1">
    <citation type="submission" date="2018-11" db="EMBL/GenBank/DDBJ databases">
        <title>Sequencing the genomes of 1000 actinobacteria strains.</title>
        <authorList>
            <person name="Klenk H.-P."/>
        </authorList>
    </citation>
    <scope>NUCLEOTIDE SEQUENCE [LARGE SCALE GENOMIC DNA]</scope>
    <source>
        <strain evidence="3 4">DSM 11294</strain>
    </source>
</reference>
<keyword evidence="4" id="KW-1185">Reference proteome</keyword>
<accession>A0A3N2BCD3</accession>
<feature type="transmembrane region" description="Helical" evidence="2">
    <location>
        <begin position="971"/>
        <end position="992"/>
    </location>
</feature>
<dbReference type="PRINTS" id="PR00702">
    <property type="entry name" value="ACRIFLAVINRP"/>
</dbReference>
<dbReference type="SUPFAM" id="SSF82693">
    <property type="entry name" value="Multidrug efflux transporter AcrB pore domain, PN1, PN2, PC1 and PC2 subdomains"/>
    <property type="match status" value="3"/>
</dbReference>
<dbReference type="PANTHER" id="PTHR32063:SF0">
    <property type="entry name" value="SWARMING MOTILITY PROTEIN SWRC"/>
    <property type="match status" value="1"/>
</dbReference>
<organism evidence="3 4">
    <name type="scientific">Bogoriella caseilytica</name>
    <dbReference type="NCBI Taxonomy" id="56055"/>
    <lineage>
        <taxon>Bacteria</taxon>
        <taxon>Bacillati</taxon>
        <taxon>Actinomycetota</taxon>
        <taxon>Actinomycetes</taxon>
        <taxon>Micrococcales</taxon>
        <taxon>Bogoriellaceae</taxon>
        <taxon>Bogoriella</taxon>
    </lineage>
</organism>
<keyword evidence="2" id="KW-0472">Membrane</keyword>
<evidence type="ECO:0000313" key="3">
    <source>
        <dbReference type="EMBL" id="ROR72724.1"/>
    </source>
</evidence>
<dbReference type="GO" id="GO:0042910">
    <property type="term" value="F:xenobiotic transmembrane transporter activity"/>
    <property type="evidence" value="ECO:0007669"/>
    <property type="project" value="TreeGrafter"/>
</dbReference>
<feature type="transmembrane region" description="Helical" evidence="2">
    <location>
        <begin position="383"/>
        <end position="404"/>
    </location>
</feature>
<dbReference type="PANTHER" id="PTHR32063">
    <property type="match status" value="1"/>
</dbReference>
<dbReference type="InterPro" id="IPR027463">
    <property type="entry name" value="AcrB_DN_DC_subdom"/>
</dbReference>
<dbReference type="Gene3D" id="1.20.1640.10">
    <property type="entry name" value="Multidrug efflux transporter AcrB transmembrane domain"/>
    <property type="match status" value="2"/>
</dbReference>
<feature type="transmembrane region" description="Helical" evidence="2">
    <location>
        <begin position="546"/>
        <end position="568"/>
    </location>
</feature>
<evidence type="ECO:0000256" key="1">
    <source>
        <dbReference type="SAM" id="MobiDB-lite"/>
    </source>
</evidence>
<evidence type="ECO:0000313" key="4">
    <source>
        <dbReference type="Proteomes" id="UP000280668"/>
    </source>
</evidence>
<dbReference type="SUPFAM" id="SSF82866">
    <property type="entry name" value="Multidrug efflux transporter AcrB transmembrane domain"/>
    <property type="match status" value="2"/>
</dbReference>
<dbReference type="EMBL" id="RKHK01000001">
    <property type="protein sequence ID" value="ROR72724.1"/>
    <property type="molecule type" value="Genomic_DNA"/>
</dbReference>
<gene>
    <name evidence="3" type="ORF">EDD31_1083</name>
</gene>
<evidence type="ECO:0000256" key="2">
    <source>
        <dbReference type="SAM" id="Phobius"/>
    </source>
</evidence>
<feature type="compositionally biased region" description="Basic and acidic residues" evidence="1">
    <location>
        <begin position="498"/>
        <end position="510"/>
    </location>
</feature>
<sequence length="1064" mass="110428">MSRLGRFSLGNRALVTLATIVALLAGAWSATALQRELLPSLDLPIIGAVTTYPGATPEIVEQQVTQHVEEAANSLTGVERLTSTSSSGMSMVLVELIYGTDATSAHQELSVAVDQVSGTLPEDATTQVISGGVDDLPVVQLSVTAGENPAETEDRLREVAIPELERLAGVRGVEVSGLSESHVLIDVDTDELAAQGLSTQNIADALDANGIVIPAGSITEDGRTLDVEVGARLGTAEQIADLPLATEAGPIRLGEVAEVTEQTAEPGSFSRTDGEESFGIAITRTPEGNTVEISEAVTAQLEEMETALGEGVTVTVVFDQAPFIQQSIENLSVEGAIGLVFALLVIVIFLRGWRPTGVTAVSIPASLLVALLGVQVVGYSLNILTLAALTLSVGRVVDDSIVVIENITRHLGYDKTRHRAILDAVGEVAGAVSSSTFATVAVFLPLGVVGGMVGELFRPFAFTAALALLASLTVALTIVPVLAWWFLRAPKRATSAGDVEHGSDVEHGTDAGEVPDADAEPSSVRPGTEEQHGPLQRGYAGALRGVLGHPLLTLLVAVVILAGTVGIATRLETNFIGDTGENTLSIAQDLPAGTSLEAADEAAATVEEVLADIPEVESYQVTGGTGEGLQALFGSAEQNSFSLTLDIDADAPAVAERLRDELAGLDEDAGELVVSAGSGGLPSELEVIVTGADLEDVNAAATEITEAMADLDGATDVSSDLAAELPTLQVRVDRDAAAEAGLSEAQIGQSAAVALRGSTLTTITGEYGEQDVIMRIEDAPATVEELEDLTLTGIAGPVPLTDVAEVEEVDVPTSIARVNGLRAVTITAAATAQDLGGLTGELRELLDSVDLPDGVSAEIGGVSADQEEAFESLFLALAFSILIVYTIMVATFRSLLQPMILLVSVPFAATGSLGLLWLTGNPLGVEALIGALMLVGIVVTNAIVLIDLVNQYRRDGASLTDAIVDGGRHRLRPILMTAAATIFALVPMALGLTGGGGSFVSLPMALVVIGGLVSSTVLTLLLVPVLYLLLERSKERRQDRKQRRAEAPAAQSRVERRRGRRARA</sequence>
<dbReference type="AlphaFoldDB" id="A0A3N2BCD3"/>
<keyword evidence="2" id="KW-0812">Transmembrane</keyword>
<comment type="caution">
    <text evidence="3">The sequence shown here is derived from an EMBL/GenBank/DDBJ whole genome shotgun (WGS) entry which is preliminary data.</text>
</comment>
<name>A0A3N2BCD3_9MICO</name>
<dbReference type="Proteomes" id="UP000280668">
    <property type="component" value="Unassembled WGS sequence"/>
</dbReference>
<protein>
    <submittedName>
        <fullName evidence="3">HAE1 family hydrophobic/amphiphilic exporter-1</fullName>
    </submittedName>
</protein>
<dbReference type="Gene3D" id="3.30.70.1440">
    <property type="entry name" value="Multidrug efflux transporter AcrB pore domain"/>
    <property type="match status" value="1"/>
</dbReference>
<feature type="transmembrane region" description="Helical" evidence="2">
    <location>
        <begin position="331"/>
        <end position="350"/>
    </location>
</feature>
<keyword evidence="2" id="KW-1133">Transmembrane helix</keyword>
<feature type="transmembrane region" description="Helical" evidence="2">
    <location>
        <begin position="357"/>
        <end position="377"/>
    </location>
</feature>
<dbReference type="Pfam" id="PF00873">
    <property type="entry name" value="ACR_tran"/>
    <property type="match status" value="1"/>
</dbReference>
<feature type="transmembrane region" description="Helical" evidence="2">
    <location>
        <begin position="899"/>
        <end position="917"/>
    </location>
</feature>
<dbReference type="Gene3D" id="3.30.70.1430">
    <property type="entry name" value="Multidrug efflux transporter AcrB pore domain"/>
    <property type="match status" value="2"/>
</dbReference>
<feature type="transmembrane region" description="Helical" evidence="2">
    <location>
        <begin position="460"/>
        <end position="487"/>
    </location>
</feature>